<gene>
    <name evidence="1" type="ORF">MBORA_08780</name>
</gene>
<dbReference type="OrthoDB" id="76313at2157"/>
<dbReference type="PATRIC" id="fig|66851.6.peg.968"/>
<dbReference type="RefSeq" id="WP_157944458.1">
    <property type="nucleotide sequence ID" value="NZ_LT985084.1"/>
</dbReference>
<dbReference type="AlphaFoldDB" id="A0A166CBX5"/>
<dbReference type="Proteomes" id="UP000077428">
    <property type="component" value="Unassembled WGS sequence"/>
</dbReference>
<reference evidence="2" key="1">
    <citation type="journal article" date="2016" name="Genome Announc.">
        <title>Draft Genome Sequences of Methanobrevibacter curvatus DSM11111, Methanobrevibacter cuticularis DSM11139, Methanobrevibacter filiformis DSM11501, and Methanobrevibacter oralis DSM7256.</title>
        <authorList>
            <person name="Poehlein A."/>
            <person name="Seedorf H."/>
        </authorList>
    </citation>
    <scope>NUCLEOTIDE SEQUENCE [LARGE SCALE GENOMIC DNA]</scope>
    <source>
        <strain evidence="2">DSM 7256 / JCM 30027 / ZR</strain>
    </source>
</reference>
<accession>A0A166CBX5</accession>
<evidence type="ECO:0000313" key="1">
    <source>
        <dbReference type="EMBL" id="KZX12977.1"/>
    </source>
</evidence>
<sequence length="91" mass="10621">MELLIDFKIKRNTSNVGKPPFNLKDMDKTNFFYGYINKITSTVELSYNAKHNNLYNIISHGIEPSDRTIRDYCKVFSTNLPVNNEFYTNCS</sequence>
<name>A0A166CBX5_METOA</name>
<comment type="caution">
    <text evidence="1">The sequence shown here is derived from an EMBL/GenBank/DDBJ whole genome shotgun (WGS) entry which is preliminary data.</text>
</comment>
<protein>
    <submittedName>
        <fullName evidence="1">Uncharacterized protein</fullName>
    </submittedName>
</protein>
<keyword evidence="2" id="KW-1185">Reference proteome</keyword>
<organism evidence="1 2">
    <name type="scientific">Methanobrevibacter oralis</name>
    <dbReference type="NCBI Taxonomy" id="66851"/>
    <lineage>
        <taxon>Archaea</taxon>
        <taxon>Methanobacteriati</taxon>
        <taxon>Methanobacteriota</taxon>
        <taxon>Methanomada group</taxon>
        <taxon>Methanobacteria</taxon>
        <taxon>Methanobacteriales</taxon>
        <taxon>Methanobacteriaceae</taxon>
        <taxon>Methanobrevibacter</taxon>
    </lineage>
</organism>
<evidence type="ECO:0000313" key="2">
    <source>
        <dbReference type="Proteomes" id="UP000077428"/>
    </source>
</evidence>
<proteinExistence type="predicted"/>
<dbReference type="EMBL" id="LWMU01000059">
    <property type="protein sequence ID" value="KZX12977.1"/>
    <property type="molecule type" value="Genomic_DNA"/>
</dbReference>